<reference evidence="3" key="1">
    <citation type="journal article" date="2014" name="Science">
        <title>The coffee genome provides insight into the convergent evolution of caffeine biosynthesis.</title>
        <authorList>
            <person name="Denoeud F."/>
            <person name="Carretero-Paulet L."/>
            <person name="Dereeper A."/>
            <person name="Droc G."/>
            <person name="Guyot R."/>
            <person name="Pietrella M."/>
            <person name="Zheng C."/>
            <person name="Alberti A."/>
            <person name="Anthony F."/>
            <person name="Aprea G."/>
            <person name="Aury J.M."/>
            <person name="Bento P."/>
            <person name="Bernard M."/>
            <person name="Bocs S."/>
            <person name="Campa C."/>
            <person name="Cenci A."/>
            <person name="Combes M.C."/>
            <person name="Crouzillat D."/>
            <person name="Da Silva C."/>
            <person name="Daddiego L."/>
            <person name="De Bellis F."/>
            <person name="Dussert S."/>
            <person name="Garsmeur O."/>
            <person name="Gayraud T."/>
            <person name="Guignon V."/>
            <person name="Jahn K."/>
            <person name="Jamilloux V."/>
            <person name="Joet T."/>
            <person name="Labadie K."/>
            <person name="Lan T."/>
            <person name="Leclercq J."/>
            <person name="Lepelley M."/>
            <person name="Leroy T."/>
            <person name="Li L.T."/>
            <person name="Librado P."/>
            <person name="Lopez L."/>
            <person name="Munoz A."/>
            <person name="Noel B."/>
            <person name="Pallavicini A."/>
            <person name="Perrotta G."/>
            <person name="Poncet V."/>
            <person name="Pot D."/>
            <person name="Priyono X."/>
            <person name="Rigoreau M."/>
            <person name="Rouard M."/>
            <person name="Rozas J."/>
            <person name="Tranchant-Dubreuil C."/>
            <person name="VanBuren R."/>
            <person name="Zhang Q."/>
            <person name="Andrade A.C."/>
            <person name="Argout X."/>
            <person name="Bertrand B."/>
            <person name="de Kochko A."/>
            <person name="Graziosi G."/>
            <person name="Henry R.J."/>
            <person name="Jayarama X."/>
            <person name="Ming R."/>
            <person name="Nagai C."/>
            <person name="Rounsley S."/>
            <person name="Sankoff D."/>
            <person name="Giuliano G."/>
            <person name="Albert V.A."/>
            <person name="Wincker P."/>
            <person name="Lashermes P."/>
        </authorList>
    </citation>
    <scope>NUCLEOTIDE SEQUENCE [LARGE SCALE GENOMIC DNA]</scope>
    <source>
        <strain evidence="3">cv. DH200-94</strain>
    </source>
</reference>
<dbReference type="Gramene" id="CDP00446">
    <property type="protein sequence ID" value="CDP00446"/>
    <property type="gene ID" value="GSCOC_T00032386001"/>
</dbReference>
<dbReference type="Proteomes" id="UP000295252">
    <property type="component" value="Chromosome III"/>
</dbReference>
<evidence type="ECO:0000313" key="3">
    <source>
        <dbReference type="Proteomes" id="UP000295252"/>
    </source>
</evidence>
<proteinExistence type="predicted"/>
<accession>A0A068TW01</accession>
<keyword evidence="3" id="KW-1185">Reference proteome</keyword>
<protein>
    <submittedName>
        <fullName evidence="2">Uncharacterized protein</fullName>
    </submittedName>
</protein>
<dbReference type="AlphaFoldDB" id="A0A068TW01"/>
<organism evidence="2 3">
    <name type="scientific">Coffea canephora</name>
    <name type="common">Robusta coffee</name>
    <dbReference type="NCBI Taxonomy" id="49390"/>
    <lineage>
        <taxon>Eukaryota</taxon>
        <taxon>Viridiplantae</taxon>
        <taxon>Streptophyta</taxon>
        <taxon>Embryophyta</taxon>
        <taxon>Tracheophyta</taxon>
        <taxon>Spermatophyta</taxon>
        <taxon>Magnoliopsida</taxon>
        <taxon>eudicotyledons</taxon>
        <taxon>Gunneridae</taxon>
        <taxon>Pentapetalae</taxon>
        <taxon>asterids</taxon>
        <taxon>lamiids</taxon>
        <taxon>Gentianales</taxon>
        <taxon>Rubiaceae</taxon>
        <taxon>Ixoroideae</taxon>
        <taxon>Gardenieae complex</taxon>
        <taxon>Bertiereae - Coffeeae clade</taxon>
        <taxon>Coffeeae</taxon>
        <taxon>Coffea</taxon>
    </lineage>
</organism>
<evidence type="ECO:0000313" key="2">
    <source>
        <dbReference type="EMBL" id="CDP00446.1"/>
    </source>
</evidence>
<dbReference type="EMBL" id="HG739089">
    <property type="protein sequence ID" value="CDP00446.1"/>
    <property type="molecule type" value="Genomic_DNA"/>
</dbReference>
<gene>
    <name evidence="2" type="ORF">GSCOC_T00032386001</name>
</gene>
<feature type="region of interest" description="Disordered" evidence="1">
    <location>
        <begin position="1"/>
        <end position="20"/>
    </location>
</feature>
<evidence type="ECO:0000256" key="1">
    <source>
        <dbReference type="SAM" id="MobiDB-lite"/>
    </source>
</evidence>
<name>A0A068TW01_COFCA</name>
<dbReference type="InParanoid" id="A0A068TW01"/>
<sequence length="62" mass="7061">MPSMAANNLPRKNDTCNNNHSQSIEAAKGDFVTRRQRIQQQRKSLPIASGNYFFFLNFLLGC</sequence>